<dbReference type="GO" id="GO:0003677">
    <property type="term" value="F:DNA binding"/>
    <property type="evidence" value="ECO:0007669"/>
    <property type="project" value="InterPro"/>
</dbReference>
<comment type="caution">
    <text evidence="4">The sequence shown here is derived from an EMBL/GenBank/DDBJ whole genome shotgun (WGS) entry which is preliminary data.</text>
</comment>
<dbReference type="InterPro" id="IPR050987">
    <property type="entry name" value="AtrR-like"/>
</dbReference>
<dbReference type="GO" id="GO:0003700">
    <property type="term" value="F:DNA-binding transcription factor activity"/>
    <property type="evidence" value="ECO:0007669"/>
    <property type="project" value="InterPro"/>
</dbReference>
<evidence type="ECO:0000256" key="1">
    <source>
        <dbReference type="ARBA" id="ARBA00023242"/>
    </source>
</evidence>
<proteinExistence type="predicted"/>
<evidence type="ECO:0000259" key="3">
    <source>
        <dbReference type="SMART" id="SM00906"/>
    </source>
</evidence>
<dbReference type="GO" id="GO:0006351">
    <property type="term" value="P:DNA-templated transcription"/>
    <property type="evidence" value="ECO:0007669"/>
    <property type="project" value="InterPro"/>
</dbReference>
<feature type="domain" description="Xylanolytic transcriptional activator regulatory" evidence="3">
    <location>
        <begin position="283"/>
        <end position="355"/>
    </location>
</feature>
<protein>
    <recommendedName>
        <fullName evidence="3">Xylanolytic transcriptional activator regulatory domain-containing protein</fullName>
    </recommendedName>
</protein>
<organism evidence="4 5">
    <name type="scientific">Fusarium sarcochroum</name>
    <dbReference type="NCBI Taxonomy" id="1208366"/>
    <lineage>
        <taxon>Eukaryota</taxon>
        <taxon>Fungi</taxon>
        <taxon>Dikarya</taxon>
        <taxon>Ascomycota</taxon>
        <taxon>Pezizomycotina</taxon>
        <taxon>Sordariomycetes</taxon>
        <taxon>Hypocreomycetidae</taxon>
        <taxon>Hypocreales</taxon>
        <taxon>Nectriaceae</taxon>
        <taxon>Fusarium</taxon>
        <taxon>Fusarium lateritium species complex</taxon>
    </lineage>
</organism>
<sequence>MKTVYGMPLIIVKDELSWLTILEKERIRLEPTDDNPDTLTLASGDESSDGVPDSTDASGFPHLDLNTAAPPWNDQSALPSPVENGGDGESYALKNKTGAMRFFGASSGFPTVCPVETHVVGGPLGHNSPRNTTRQTHNKWGLVDWYPQGLRDDTLLEKRYSQPLPTKPLLLELVQEYFATFNQVLPIFNQANFMSLVDRQFSWNPNSSPSWWAVFNMVLAFAYRNRAEKFSEDGDNWRNCIGHVKNAMSVTTELFLRTCDLLAVQGMICLALFFQGTPNPQPLFAFTATAIRFSQSIGLHRSKSFGLSKTQVEERQRVFWIAFILDADVCVRTGRPATQDIRDFDVPPPPDSPSDGLGVIECCGEQLNFLTTLTKFALIQRRVYDSLYTTEALKRPPPERVANAEQCLGELDRWRDSIPDNLKPQRNFSLQGDSFLTHILRLHFASHCCYLSIYRVCLLSRQPLRSELSTKQSEVARSALDLVKHIYDERFGQSFGWSVVYFPAAATVALLSQMIANANSPDASSDLSLVDETLRFLSRIASQEPDTYVDHVLSVCSDLRNTAKETIKLAKSGSSHAIDQDQHNPSPYNQTVRQDRFLAEAGLPVENESSYTDPFDLPGSLFWGWQDMLIGAPPACDFDAQGFDTENDGHQ</sequence>
<dbReference type="EMBL" id="JABEXW010001290">
    <property type="protein sequence ID" value="KAF4944785.1"/>
    <property type="molecule type" value="Genomic_DNA"/>
</dbReference>
<dbReference type="SMART" id="SM00906">
    <property type="entry name" value="Fungal_trans"/>
    <property type="match status" value="1"/>
</dbReference>
<keyword evidence="5" id="KW-1185">Reference proteome</keyword>
<evidence type="ECO:0000256" key="2">
    <source>
        <dbReference type="SAM" id="MobiDB-lite"/>
    </source>
</evidence>
<dbReference type="PANTHER" id="PTHR46910:SF25">
    <property type="entry name" value="ABC-TRANSPORTER-REGULATING TRANSCRIPTION FACTOR"/>
    <property type="match status" value="1"/>
</dbReference>
<dbReference type="GO" id="GO:0008270">
    <property type="term" value="F:zinc ion binding"/>
    <property type="evidence" value="ECO:0007669"/>
    <property type="project" value="InterPro"/>
</dbReference>
<accession>A0A8H4SSI0</accession>
<dbReference type="AlphaFoldDB" id="A0A8H4SSI0"/>
<dbReference type="CDD" id="cd12148">
    <property type="entry name" value="fungal_TF_MHR"/>
    <property type="match status" value="1"/>
</dbReference>
<evidence type="ECO:0000313" key="4">
    <source>
        <dbReference type="EMBL" id="KAF4944785.1"/>
    </source>
</evidence>
<reference evidence="4" key="2">
    <citation type="submission" date="2020-05" db="EMBL/GenBank/DDBJ databases">
        <authorList>
            <person name="Kim H.-S."/>
            <person name="Proctor R.H."/>
            <person name="Brown D.W."/>
        </authorList>
    </citation>
    <scope>NUCLEOTIDE SEQUENCE</scope>
    <source>
        <strain evidence="4">NRRL 20472</strain>
    </source>
</reference>
<evidence type="ECO:0000313" key="5">
    <source>
        <dbReference type="Proteomes" id="UP000622797"/>
    </source>
</evidence>
<feature type="region of interest" description="Disordered" evidence="2">
    <location>
        <begin position="31"/>
        <end position="91"/>
    </location>
</feature>
<dbReference type="InterPro" id="IPR007219">
    <property type="entry name" value="XnlR_reg_dom"/>
</dbReference>
<keyword evidence="1" id="KW-0539">Nucleus</keyword>
<gene>
    <name evidence="4" type="ORF">FSARC_14583</name>
</gene>
<dbReference type="OrthoDB" id="2123952at2759"/>
<dbReference type="Proteomes" id="UP000622797">
    <property type="component" value="Unassembled WGS sequence"/>
</dbReference>
<dbReference type="PANTHER" id="PTHR46910">
    <property type="entry name" value="TRANSCRIPTION FACTOR PDR1"/>
    <property type="match status" value="1"/>
</dbReference>
<reference evidence="4" key="1">
    <citation type="journal article" date="2020" name="BMC Genomics">
        <title>Correction to: Identification and distribution of gene clusters required for synthesis of sphingolipid metabolism inhibitors in diverse species of the filamentous fungus Fusarium.</title>
        <authorList>
            <person name="Kim H.S."/>
            <person name="Lohmar J.M."/>
            <person name="Busman M."/>
            <person name="Brown D.W."/>
            <person name="Naumann T.A."/>
            <person name="Divon H.H."/>
            <person name="Lysoe E."/>
            <person name="Uhlig S."/>
            <person name="Proctor R.H."/>
        </authorList>
    </citation>
    <scope>NUCLEOTIDE SEQUENCE</scope>
    <source>
        <strain evidence="4">NRRL 20472</strain>
    </source>
</reference>
<name>A0A8H4SSI0_9HYPO</name>
<dbReference type="Pfam" id="PF04082">
    <property type="entry name" value="Fungal_trans"/>
    <property type="match status" value="1"/>
</dbReference>